<proteinExistence type="predicted"/>
<dbReference type="GO" id="GO:0000124">
    <property type="term" value="C:SAGA complex"/>
    <property type="evidence" value="ECO:0000318"/>
    <property type="project" value="GO_Central"/>
</dbReference>
<dbReference type="STRING" id="2711.A0A067E5H2"/>
<name>A0A067E5H2_CITSI</name>
<evidence type="ECO:0000313" key="1">
    <source>
        <dbReference type="EMBL" id="KDO46141.1"/>
    </source>
</evidence>
<dbReference type="SMR" id="A0A067E5H2"/>
<dbReference type="GO" id="GO:0006357">
    <property type="term" value="P:regulation of transcription by RNA polymerase II"/>
    <property type="evidence" value="ECO:0000318"/>
    <property type="project" value="GO_Central"/>
</dbReference>
<keyword evidence="2" id="KW-1185">Reference proteome</keyword>
<evidence type="ECO:0008006" key="3">
    <source>
        <dbReference type="Google" id="ProtNLM"/>
    </source>
</evidence>
<dbReference type="EMBL" id="KK785226">
    <property type="protein sequence ID" value="KDO46141.1"/>
    <property type="molecule type" value="Genomic_DNA"/>
</dbReference>
<reference evidence="1 2" key="1">
    <citation type="submission" date="2014-04" db="EMBL/GenBank/DDBJ databases">
        <authorList>
            <consortium name="International Citrus Genome Consortium"/>
            <person name="Gmitter F."/>
            <person name="Chen C."/>
            <person name="Farmerie W."/>
            <person name="Harkins T."/>
            <person name="Desany B."/>
            <person name="Mohiuddin M."/>
            <person name="Kodira C."/>
            <person name="Borodovsky M."/>
            <person name="Lomsadze A."/>
            <person name="Burns P."/>
            <person name="Jenkins J."/>
            <person name="Prochnik S."/>
            <person name="Shu S."/>
            <person name="Chapman J."/>
            <person name="Pitluck S."/>
            <person name="Schmutz J."/>
            <person name="Rokhsar D."/>
        </authorList>
    </citation>
    <scope>NUCLEOTIDE SEQUENCE</scope>
</reference>
<dbReference type="Proteomes" id="UP000027120">
    <property type="component" value="Unassembled WGS sequence"/>
</dbReference>
<organism evidence="1 2">
    <name type="scientific">Citrus sinensis</name>
    <name type="common">Sweet orange</name>
    <name type="synonym">Citrus aurantium var. sinensis</name>
    <dbReference type="NCBI Taxonomy" id="2711"/>
    <lineage>
        <taxon>Eukaryota</taxon>
        <taxon>Viridiplantae</taxon>
        <taxon>Streptophyta</taxon>
        <taxon>Embryophyta</taxon>
        <taxon>Tracheophyta</taxon>
        <taxon>Spermatophyta</taxon>
        <taxon>Magnoliopsida</taxon>
        <taxon>eudicotyledons</taxon>
        <taxon>Gunneridae</taxon>
        <taxon>Pentapetalae</taxon>
        <taxon>rosids</taxon>
        <taxon>malvids</taxon>
        <taxon>Sapindales</taxon>
        <taxon>Rutaceae</taxon>
        <taxon>Aurantioideae</taxon>
        <taxon>Citrus</taxon>
    </lineage>
</organism>
<dbReference type="InterPro" id="IPR024738">
    <property type="entry name" value="Hfi1/Tada1"/>
</dbReference>
<dbReference type="Pfam" id="PF12767">
    <property type="entry name" value="SAGA-Tad1"/>
    <property type="match status" value="1"/>
</dbReference>
<dbReference type="AlphaFoldDB" id="A0A067E5H2"/>
<dbReference type="PANTHER" id="PTHR21277">
    <property type="entry name" value="TRANSCRIPTIONAL ADAPTER 1"/>
    <property type="match status" value="1"/>
</dbReference>
<protein>
    <recommendedName>
        <fullName evidence="3">Transcriptional coactivator Hfi1/Transcriptional adapter 1</fullName>
    </recommendedName>
</protein>
<dbReference type="PANTHER" id="PTHR21277:SF37">
    <property type="entry name" value="TRANSCRIPTIONAL COACTIVATOR HFI1_TRANSCRIPTIONAL ADAPTER 1"/>
    <property type="match status" value="1"/>
</dbReference>
<gene>
    <name evidence="1" type="ORF">CISIN_1g0165972mg</name>
</gene>
<dbReference type="CDD" id="cd22933">
    <property type="entry name" value="HFD_HFI1"/>
    <property type="match status" value="1"/>
</dbReference>
<dbReference type="GO" id="GO:0003713">
    <property type="term" value="F:transcription coactivator activity"/>
    <property type="evidence" value="ECO:0000318"/>
    <property type="project" value="GO_Central"/>
</dbReference>
<accession>A0A067E5H2</accession>
<evidence type="ECO:0000313" key="2">
    <source>
        <dbReference type="Proteomes" id="UP000027120"/>
    </source>
</evidence>
<sequence length="386" mass="42846">MQRPNQPHSRINLVELKAQLVKRLGPDKSKLYFYYLNKLLSLKINKVEFNKFCLRIIGKENVTLHNQLIRSILKNACRAKVPPSGSTRHEGSFEFMSDGYRKNDNGLLSSPCGTRSGISVGSDGKPEFSSQQSIITGNNVVSDNGDLDSHRINKLVQHCQLISNNANKDDEVMSCYPTNIKRSTESIISVDTNEQREVLVVGDGKKLSARSSLKAPLGIPLCPSSVGGARQTPHLASSGRCLSSYDSGELLDNDTLKEQMQQIATAHGIEGVSMDCVNLLNSGLNAYLKRLIKSSIELVGTRCGHDLVENKIHKHHSHGKLVNGVLPDYHFHVENGNRLSKDVAEQRCNFPLSLLDFKVAMWLKPQQLGEAWPLLLEKICTHSQEE</sequence>